<dbReference type="Proteomes" id="UP001293254">
    <property type="component" value="Unassembled WGS sequence"/>
</dbReference>
<proteinExistence type="inferred from homology"/>
<comment type="cofactor">
    <cofactor evidence="11">
        <name>heme</name>
        <dbReference type="ChEBI" id="CHEBI:30413"/>
    </cofactor>
</comment>
<dbReference type="PANTHER" id="PTHR24282">
    <property type="entry name" value="CYTOCHROME P450 FAMILY MEMBER"/>
    <property type="match status" value="1"/>
</dbReference>
<keyword evidence="9 12" id="KW-0503">Monooxygenase</keyword>
<keyword evidence="8 11" id="KW-0408">Iron</keyword>
<dbReference type="GO" id="GO:0016705">
    <property type="term" value="F:oxidoreductase activity, acting on paired donors, with incorporation or reduction of molecular oxygen"/>
    <property type="evidence" value="ECO:0007669"/>
    <property type="project" value="InterPro"/>
</dbReference>
<dbReference type="InterPro" id="IPR002401">
    <property type="entry name" value="Cyt_P450_E_grp-I"/>
</dbReference>
<reference evidence="14" key="2">
    <citation type="journal article" date="2024" name="Plant">
        <title>Genomic evolution and insights into agronomic trait innovations of Sesamum species.</title>
        <authorList>
            <person name="Miao H."/>
            <person name="Wang L."/>
            <person name="Qu L."/>
            <person name="Liu H."/>
            <person name="Sun Y."/>
            <person name="Le M."/>
            <person name="Wang Q."/>
            <person name="Wei S."/>
            <person name="Zheng Y."/>
            <person name="Lin W."/>
            <person name="Duan Y."/>
            <person name="Cao H."/>
            <person name="Xiong S."/>
            <person name="Wang X."/>
            <person name="Wei L."/>
            <person name="Li C."/>
            <person name="Ma Q."/>
            <person name="Ju M."/>
            <person name="Zhao R."/>
            <person name="Li G."/>
            <person name="Mu C."/>
            <person name="Tian Q."/>
            <person name="Mei H."/>
            <person name="Zhang T."/>
            <person name="Gao T."/>
            <person name="Zhang H."/>
        </authorList>
    </citation>
    <scope>NUCLEOTIDE SEQUENCE</scope>
    <source>
        <strain evidence="14">3651</strain>
    </source>
</reference>
<keyword evidence="3 11" id="KW-0349">Heme</keyword>
<comment type="subcellular location">
    <subcellularLocation>
        <location evidence="1">Membrane</location>
        <topology evidence="1">Single-pass membrane protein</topology>
    </subcellularLocation>
</comment>
<accession>A0AAE1YQ14</accession>
<evidence type="ECO:0000256" key="1">
    <source>
        <dbReference type="ARBA" id="ARBA00004167"/>
    </source>
</evidence>
<evidence type="ECO:0000256" key="11">
    <source>
        <dbReference type="PIRSR" id="PIRSR602401-1"/>
    </source>
</evidence>
<keyword evidence="15" id="KW-1185">Reference proteome</keyword>
<dbReference type="GO" id="GO:0004497">
    <property type="term" value="F:monooxygenase activity"/>
    <property type="evidence" value="ECO:0007669"/>
    <property type="project" value="UniProtKB-KW"/>
</dbReference>
<keyword evidence="6 13" id="KW-1133">Transmembrane helix</keyword>
<evidence type="ECO:0000256" key="3">
    <source>
        <dbReference type="ARBA" id="ARBA00022617"/>
    </source>
</evidence>
<evidence type="ECO:0000256" key="12">
    <source>
        <dbReference type="RuleBase" id="RU000461"/>
    </source>
</evidence>
<keyword evidence="10 13" id="KW-0472">Membrane</keyword>
<evidence type="ECO:0000256" key="8">
    <source>
        <dbReference type="ARBA" id="ARBA00023004"/>
    </source>
</evidence>
<dbReference type="GO" id="GO:0005506">
    <property type="term" value="F:iron ion binding"/>
    <property type="evidence" value="ECO:0007669"/>
    <property type="project" value="InterPro"/>
</dbReference>
<evidence type="ECO:0000256" key="13">
    <source>
        <dbReference type="SAM" id="Phobius"/>
    </source>
</evidence>
<sequence length="503" mass="57538">MQNLVAVLFLPVSIYLVKLIYSVIWLPWKIGTHLKKQGIEGPPYRLIYGNSEEIHQLIKDAASKSIPFSHDILNRVSPHYYKWSAMYGKTFLFWFGSKPRLIFADPDMIKELMVNNSGSVIKDAFNPLSKLLFGQGLVGLEGDKWSVHRKITNQAFTMERVKAWVPEIVASVVNELNKWEAESGGRDEFEIDAHKALHNLSADIISRTAFGSSFEEGKRIFELQDQQAVLTLQAKRSVYLPGLRFLPTSENRKLQKIEKEIRDSVRTLIETNSKNRENSKNLLTLLTHGSSDREQDRLSVEEVIDECKTFYFAGKETTANLLSWALLLLAKHPDWQNRAREEVFCVCKINELPNSENLTELKTVTMILQETMRLYPPVVMLIRQTAKNIKLGRLDIPANTEFNLPILAVHHDTEIWGDDANEFNPLRFSEPRKHLAAYFPFGLGPRFCVGQNLAMVEAKIILAMIIRRFSLAISPSYVHTPIMAWTLEPQYGAQIILRRVNSS</sequence>
<feature type="binding site" description="axial binding residue" evidence="11">
    <location>
        <position position="448"/>
    </location>
    <ligand>
        <name>heme</name>
        <dbReference type="ChEBI" id="CHEBI:30413"/>
    </ligand>
    <ligandPart>
        <name>Fe</name>
        <dbReference type="ChEBI" id="CHEBI:18248"/>
    </ligandPart>
</feature>
<evidence type="ECO:0000256" key="5">
    <source>
        <dbReference type="ARBA" id="ARBA00022723"/>
    </source>
</evidence>
<dbReference type="GO" id="GO:0016020">
    <property type="term" value="C:membrane"/>
    <property type="evidence" value="ECO:0007669"/>
    <property type="project" value="UniProtKB-SubCell"/>
</dbReference>
<keyword evidence="4 13" id="KW-0812">Transmembrane</keyword>
<organism evidence="14 15">
    <name type="scientific">Sesamum alatum</name>
    <dbReference type="NCBI Taxonomy" id="300844"/>
    <lineage>
        <taxon>Eukaryota</taxon>
        <taxon>Viridiplantae</taxon>
        <taxon>Streptophyta</taxon>
        <taxon>Embryophyta</taxon>
        <taxon>Tracheophyta</taxon>
        <taxon>Spermatophyta</taxon>
        <taxon>Magnoliopsida</taxon>
        <taxon>eudicotyledons</taxon>
        <taxon>Gunneridae</taxon>
        <taxon>Pentapetalae</taxon>
        <taxon>asterids</taxon>
        <taxon>lamiids</taxon>
        <taxon>Lamiales</taxon>
        <taxon>Pedaliaceae</taxon>
        <taxon>Sesamum</taxon>
    </lineage>
</organism>
<dbReference type="FunFam" id="1.10.630.10:FF:000029">
    <property type="entry name" value="Cytochrome P450 734A1"/>
    <property type="match status" value="1"/>
</dbReference>
<comment type="caution">
    <text evidence="14">The sequence shown here is derived from an EMBL/GenBank/DDBJ whole genome shotgun (WGS) entry which is preliminary data.</text>
</comment>
<dbReference type="Gene3D" id="1.10.630.10">
    <property type="entry name" value="Cytochrome P450"/>
    <property type="match status" value="1"/>
</dbReference>
<dbReference type="GO" id="GO:0020037">
    <property type="term" value="F:heme binding"/>
    <property type="evidence" value="ECO:0007669"/>
    <property type="project" value="InterPro"/>
</dbReference>
<dbReference type="InterPro" id="IPR001128">
    <property type="entry name" value="Cyt_P450"/>
</dbReference>
<gene>
    <name evidence="14" type="ORF">Salat_0613300</name>
</gene>
<dbReference type="InterPro" id="IPR050665">
    <property type="entry name" value="Cytochrome_P450_Monooxygen"/>
</dbReference>
<dbReference type="GO" id="GO:0009820">
    <property type="term" value="P:alkaloid metabolic process"/>
    <property type="evidence" value="ECO:0007669"/>
    <property type="project" value="UniProtKB-ARBA"/>
</dbReference>
<dbReference type="AlphaFoldDB" id="A0AAE1YQ14"/>
<keyword evidence="5 11" id="KW-0479">Metal-binding</keyword>
<dbReference type="SUPFAM" id="SSF48264">
    <property type="entry name" value="Cytochrome P450"/>
    <property type="match status" value="1"/>
</dbReference>
<feature type="transmembrane region" description="Helical" evidence="13">
    <location>
        <begin position="6"/>
        <end position="28"/>
    </location>
</feature>
<reference evidence="14" key="1">
    <citation type="submission" date="2020-06" db="EMBL/GenBank/DDBJ databases">
        <authorList>
            <person name="Li T."/>
            <person name="Hu X."/>
            <person name="Zhang T."/>
            <person name="Song X."/>
            <person name="Zhang H."/>
            <person name="Dai N."/>
            <person name="Sheng W."/>
            <person name="Hou X."/>
            <person name="Wei L."/>
        </authorList>
    </citation>
    <scope>NUCLEOTIDE SEQUENCE</scope>
    <source>
        <strain evidence="14">3651</strain>
        <tissue evidence="14">Leaf</tissue>
    </source>
</reference>
<dbReference type="PRINTS" id="PR00463">
    <property type="entry name" value="EP450I"/>
</dbReference>
<evidence type="ECO:0000256" key="10">
    <source>
        <dbReference type="ARBA" id="ARBA00023136"/>
    </source>
</evidence>
<dbReference type="PRINTS" id="PR00385">
    <property type="entry name" value="P450"/>
</dbReference>
<dbReference type="Pfam" id="PF00067">
    <property type="entry name" value="p450"/>
    <property type="match status" value="1"/>
</dbReference>
<dbReference type="PROSITE" id="PS00086">
    <property type="entry name" value="CYTOCHROME_P450"/>
    <property type="match status" value="1"/>
</dbReference>
<name>A0AAE1YQ14_9LAMI</name>
<dbReference type="EMBL" id="JACGWO010000002">
    <property type="protein sequence ID" value="KAK4434505.1"/>
    <property type="molecule type" value="Genomic_DNA"/>
</dbReference>
<protein>
    <submittedName>
        <fullName evidence="14">Cytochrome</fullName>
    </submittedName>
</protein>
<dbReference type="PANTHER" id="PTHR24282:SF155">
    <property type="entry name" value="CYTOCHROME P450 734A1-LIKE"/>
    <property type="match status" value="1"/>
</dbReference>
<comment type="similarity">
    <text evidence="2 12">Belongs to the cytochrome P450 family.</text>
</comment>
<evidence type="ECO:0000256" key="2">
    <source>
        <dbReference type="ARBA" id="ARBA00010617"/>
    </source>
</evidence>
<dbReference type="GO" id="GO:0009753">
    <property type="term" value="P:response to jasmonic acid"/>
    <property type="evidence" value="ECO:0007669"/>
    <property type="project" value="UniProtKB-ARBA"/>
</dbReference>
<evidence type="ECO:0000256" key="7">
    <source>
        <dbReference type="ARBA" id="ARBA00023002"/>
    </source>
</evidence>
<evidence type="ECO:0000313" key="14">
    <source>
        <dbReference type="EMBL" id="KAK4434505.1"/>
    </source>
</evidence>
<keyword evidence="7 12" id="KW-0560">Oxidoreductase</keyword>
<dbReference type="InterPro" id="IPR036396">
    <property type="entry name" value="Cyt_P450_sf"/>
</dbReference>
<evidence type="ECO:0000256" key="9">
    <source>
        <dbReference type="ARBA" id="ARBA00023033"/>
    </source>
</evidence>
<evidence type="ECO:0000313" key="15">
    <source>
        <dbReference type="Proteomes" id="UP001293254"/>
    </source>
</evidence>
<evidence type="ECO:0000256" key="6">
    <source>
        <dbReference type="ARBA" id="ARBA00022989"/>
    </source>
</evidence>
<dbReference type="InterPro" id="IPR017972">
    <property type="entry name" value="Cyt_P450_CS"/>
</dbReference>
<evidence type="ECO:0000256" key="4">
    <source>
        <dbReference type="ARBA" id="ARBA00022692"/>
    </source>
</evidence>